<dbReference type="InterPro" id="IPR006115">
    <property type="entry name" value="6PGDH_NADP-bd"/>
</dbReference>
<dbReference type="RefSeq" id="WP_408788125.1">
    <property type="nucleotide sequence ID" value="NZ_JBGXBU010000001.1"/>
</dbReference>
<accession>A0ABW9GLH2</accession>
<dbReference type="PANTHER" id="PTHR48079">
    <property type="entry name" value="PROTEIN YEEZ"/>
    <property type="match status" value="1"/>
</dbReference>
<protein>
    <submittedName>
        <fullName evidence="3">NAD-dependent epimerase/dehydratase family protein</fullName>
    </submittedName>
</protein>
<sequence>MPRQQGKSARIGIVGAGWLGLPLARAWREEGWEVAVTATSQEKCDRLTGEGLDAHPLLISAQMDAPWPLRVEALVVCVPPGKVDDYPAAMASLCALAKAGGVRRLLFVSATSVWGPGQGEEEAAAPRSERGLRMLAAERAVLAAGIESTLVVRPAGLYGPGRHPGRFLAGKTVSGAAQAVNLVHQQDLVAACQLLLARGEGGQCYTLSAPGHPSRGAFYRAAALRLGLAAPCFVEPDGEFLPLHGERICRELGFVYGVPDPLAWLASEAGALA</sequence>
<dbReference type="Pfam" id="PF01370">
    <property type="entry name" value="Epimerase"/>
    <property type="match status" value="1"/>
</dbReference>
<dbReference type="InterPro" id="IPR051783">
    <property type="entry name" value="NAD(P)-dependent_oxidoreduct"/>
</dbReference>
<evidence type="ECO:0000259" key="1">
    <source>
        <dbReference type="Pfam" id="PF01370"/>
    </source>
</evidence>
<keyword evidence="4" id="KW-1185">Reference proteome</keyword>
<dbReference type="Proteomes" id="UP001630969">
    <property type="component" value="Unassembled WGS sequence"/>
</dbReference>
<reference evidence="3 4" key="1">
    <citation type="submission" date="2024-09" db="EMBL/GenBank/DDBJ databases">
        <title>Aeromonas strains Genome sequencing and assembly.</title>
        <authorList>
            <person name="Hu X."/>
            <person name="Tang B."/>
        </authorList>
    </citation>
    <scope>NUCLEOTIDE SEQUENCE [LARGE SCALE GENOMIC DNA]</scope>
    <source>
        <strain evidence="3 4">NB23SCDHY001</strain>
    </source>
</reference>
<evidence type="ECO:0000313" key="3">
    <source>
        <dbReference type="EMBL" id="MFM4892003.1"/>
    </source>
</evidence>
<feature type="domain" description="NAD-dependent epimerase/dehydratase" evidence="1">
    <location>
        <begin position="90"/>
        <end position="169"/>
    </location>
</feature>
<organism evidence="3 4">
    <name type="scientific">Aeromonas bivalvium</name>
    <dbReference type="NCBI Taxonomy" id="440079"/>
    <lineage>
        <taxon>Bacteria</taxon>
        <taxon>Pseudomonadati</taxon>
        <taxon>Pseudomonadota</taxon>
        <taxon>Gammaproteobacteria</taxon>
        <taxon>Aeromonadales</taxon>
        <taxon>Aeromonadaceae</taxon>
        <taxon>Aeromonas</taxon>
    </lineage>
</organism>
<proteinExistence type="predicted"/>
<feature type="domain" description="6-phosphogluconate dehydrogenase NADP-binding" evidence="2">
    <location>
        <begin position="10"/>
        <end position="81"/>
    </location>
</feature>
<dbReference type="SUPFAM" id="SSF51735">
    <property type="entry name" value="NAD(P)-binding Rossmann-fold domains"/>
    <property type="match status" value="1"/>
</dbReference>
<comment type="caution">
    <text evidence="3">The sequence shown here is derived from an EMBL/GenBank/DDBJ whole genome shotgun (WGS) entry which is preliminary data.</text>
</comment>
<name>A0ABW9GLH2_9GAMM</name>
<dbReference type="Gene3D" id="3.40.50.720">
    <property type="entry name" value="NAD(P)-binding Rossmann-like Domain"/>
    <property type="match status" value="1"/>
</dbReference>
<dbReference type="PANTHER" id="PTHR48079:SF6">
    <property type="entry name" value="NAD(P)-BINDING DOMAIN-CONTAINING PROTEIN-RELATED"/>
    <property type="match status" value="1"/>
</dbReference>
<evidence type="ECO:0000259" key="2">
    <source>
        <dbReference type="Pfam" id="PF03446"/>
    </source>
</evidence>
<evidence type="ECO:0000313" key="4">
    <source>
        <dbReference type="Proteomes" id="UP001630969"/>
    </source>
</evidence>
<dbReference type="InterPro" id="IPR001509">
    <property type="entry name" value="Epimerase_deHydtase"/>
</dbReference>
<dbReference type="Pfam" id="PF03446">
    <property type="entry name" value="NAD_binding_2"/>
    <property type="match status" value="1"/>
</dbReference>
<gene>
    <name evidence="3" type="ORF">ACEUDJ_03810</name>
</gene>
<dbReference type="InterPro" id="IPR036291">
    <property type="entry name" value="NAD(P)-bd_dom_sf"/>
</dbReference>
<dbReference type="GeneID" id="97219195"/>
<dbReference type="EMBL" id="JBGXBU010000001">
    <property type="protein sequence ID" value="MFM4892003.1"/>
    <property type="molecule type" value="Genomic_DNA"/>
</dbReference>